<keyword evidence="3" id="KW-1185">Reference proteome</keyword>
<comment type="caution">
    <text evidence="2">The sequence shown here is derived from an EMBL/GenBank/DDBJ whole genome shotgun (WGS) entry which is preliminary data.</text>
</comment>
<evidence type="ECO:0000256" key="1">
    <source>
        <dbReference type="SAM" id="MobiDB-lite"/>
    </source>
</evidence>
<name>A0A9P8MP11_9HYPO</name>
<proteinExistence type="predicted"/>
<feature type="region of interest" description="Disordered" evidence="1">
    <location>
        <begin position="1"/>
        <end position="65"/>
    </location>
</feature>
<dbReference type="AlphaFoldDB" id="A0A9P8MP11"/>
<feature type="compositionally biased region" description="Basic and acidic residues" evidence="1">
    <location>
        <begin position="1"/>
        <end position="11"/>
    </location>
</feature>
<dbReference type="EMBL" id="JACEFI010000001">
    <property type="protein sequence ID" value="KAH0601960.1"/>
    <property type="molecule type" value="Genomic_DNA"/>
</dbReference>
<protein>
    <submittedName>
        <fullName evidence="2">Uncharacterized protein</fullName>
    </submittedName>
</protein>
<feature type="compositionally biased region" description="Basic and acidic residues" evidence="1">
    <location>
        <begin position="42"/>
        <end position="59"/>
    </location>
</feature>
<reference evidence="2 3" key="1">
    <citation type="submission" date="2020-07" db="EMBL/GenBank/DDBJ databases">
        <title>Metarhizium humberi genome.</title>
        <authorList>
            <person name="Lysoe E."/>
        </authorList>
    </citation>
    <scope>NUCLEOTIDE SEQUENCE [LARGE SCALE GENOMIC DNA]</scope>
    <source>
        <strain evidence="2 3">ESALQ1638</strain>
    </source>
</reference>
<feature type="compositionally biased region" description="Polar residues" evidence="1">
    <location>
        <begin position="28"/>
        <end position="41"/>
    </location>
</feature>
<gene>
    <name evidence="2" type="ORF">MHUMG1_00839</name>
</gene>
<accession>A0A9P8MP11</accession>
<evidence type="ECO:0000313" key="3">
    <source>
        <dbReference type="Proteomes" id="UP000764110"/>
    </source>
</evidence>
<dbReference type="Proteomes" id="UP000764110">
    <property type="component" value="Unassembled WGS sequence"/>
</dbReference>
<sequence>MEEEERIKGPDEPAGFLDAFMNERPRMQASTSRSMIGTHQTDPAHKEPQGTRPSKREPPPLEDDACSGKAVVIPGYQATLHCLARGQSFYGALDEPTLNLLDTCTATLCSLVFRSAACTDLTETLRTDPLPHIQHAAPQGPFLFSAQAGRIATNVATRRAGVLTPHLT</sequence>
<evidence type="ECO:0000313" key="2">
    <source>
        <dbReference type="EMBL" id="KAH0601960.1"/>
    </source>
</evidence>
<organism evidence="2 3">
    <name type="scientific">Metarhizium humberi</name>
    <dbReference type="NCBI Taxonomy" id="2596975"/>
    <lineage>
        <taxon>Eukaryota</taxon>
        <taxon>Fungi</taxon>
        <taxon>Dikarya</taxon>
        <taxon>Ascomycota</taxon>
        <taxon>Pezizomycotina</taxon>
        <taxon>Sordariomycetes</taxon>
        <taxon>Hypocreomycetidae</taxon>
        <taxon>Hypocreales</taxon>
        <taxon>Clavicipitaceae</taxon>
        <taxon>Metarhizium</taxon>
    </lineage>
</organism>